<dbReference type="AlphaFoldDB" id="A0A830F4F6"/>
<evidence type="ECO:0008006" key="3">
    <source>
        <dbReference type="Google" id="ProtNLM"/>
    </source>
</evidence>
<reference evidence="1" key="2">
    <citation type="submission" date="2020-09" db="EMBL/GenBank/DDBJ databases">
        <authorList>
            <person name="Sun Q."/>
            <person name="Ohkuma M."/>
        </authorList>
    </citation>
    <scope>NUCLEOTIDE SEQUENCE</scope>
    <source>
        <strain evidence="1">JCM 19596</strain>
    </source>
</reference>
<evidence type="ECO:0000313" key="1">
    <source>
        <dbReference type="EMBL" id="GGL61693.1"/>
    </source>
</evidence>
<protein>
    <recommendedName>
        <fullName evidence="3">Photosynthesis system II assembly factor Ycf48/Hcf136-like domain-containing protein</fullName>
    </recommendedName>
</protein>
<evidence type="ECO:0000313" key="2">
    <source>
        <dbReference type="Proteomes" id="UP000607197"/>
    </source>
</evidence>
<proteinExistence type="predicted"/>
<dbReference type="PROSITE" id="PS51257">
    <property type="entry name" value="PROKAR_LIPOPROTEIN"/>
    <property type="match status" value="1"/>
</dbReference>
<organism evidence="1 2">
    <name type="scientific">Halocalculus aciditolerans</name>
    <dbReference type="NCBI Taxonomy" id="1383812"/>
    <lineage>
        <taxon>Archaea</taxon>
        <taxon>Methanobacteriati</taxon>
        <taxon>Methanobacteriota</taxon>
        <taxon>Stenosarchaea group</taxon>
        <taxon>Halobacteria</taxon>
        <taxon>Halobacteriales</taxon>
        <taxon>Halobacteriaceae</taxon>
        <taxon>Halocalculus</taxon>
    </lineage>
</organism>
<name>A0A830F4F6_9EURY</name>
<dbReference type="OrthoDB" id="320255at2157"/>
<dbReference type="RefSeq" id="WP_188978475.1">
    <property type="nucleotide sequence ID" value="NZ_BMPG01000002.1"/>
</dbReference>
<sequence>MDSSRRAFLASGLAGAGALAGCTTRSASATPWEHVQSNTSSALYDVVVGNDAPYAVGESGLVLRRGGGDQGWQRVVENGPHALQSSLVGAATTDNGGNVWFCGGSGTIGMWNTVTQSMTDYSQPNDITSSWEDVAVVGLAGQEYVYLVNSSGELLVGSNNDGEMTWADAVTKPGGGSTAPAIVFDVHGFGYVADTGGAVYESVNGGRDWRQIGIPNADVALHDISAVATNTIDVAGGTGSLYRFDGFDWSTLRLGEKTLYAVDRTRRDGIVGGESGTVFEFTADGWRASPTPADDTLHGVIIASPSQPALAVGENGTIIERQD</sequence>
<keyword evidence="2" id="KW-1185">Reference proteome</keyword>
<gene>
    <name evidence="1" type="ORF">GCM10009039_19890</name>
</gene>
<dbReference type="SUPFAM" id="SSF110296">
    <property type="entry name" value="Oligoxyloglucan reducing end-specific cellobiohydrolase"/>
    <property type="match status" value="1"/>
</dbReference>
<comment type="caution">
    <text evidence="1">The sequence shown here is derived from an EMBL/GenBank/DDBJ whole genome shotgun (WGS) entry which is preliminary data.</text>
</comment>
<accession>A0A830F4F6</accession>
<dbReference type="EMBL" id="BMPG01000002">
    <property type="protein sequence ID" value="GGL61693.1"/>
    <property type="molecule type" value="Genomic_DNA"/>
</dbReference>
<dbReference type="InterPro" id="IPR006311">
    <property type="entry name" value="TAT_signal"/>
</dbReference>
<reference evidence="1" key="1">
    <citation type="journal article" date="2014" name="Int. J. Syst. Evol. Microbiol.">
        <title>Complete genome sequence of Corynebacterium casei LMG S-19264T (=DSM 44701T), isolated from a smear-ripened cheese.</title>
        <authorList>
            <consortium name="US DOE Joint Genome Institute (JGI-PGF)"/>
            <person name="Walter F."/>
            <person name="Albersmeier A."/>
            <person name="Kalinowski J."/>
            <person name="Ruckert C."/>
        </authorList>
    </citation>
    <scope>NUCLEOTIDE SEQUENCE</scope>
    <source>
        <strain evidence="1">JCM 19596</strain>
    </source>
</reference>
<dbReference type="Proteomes" id="UP000607197">
    <property type="component" value="Unassembled WGS sequence"/>
</dbReference>
<dbReference type="PROSITE" id="PS51318">
    <property type="entry name" value="TAT"/>
    <property type="match status" value="1"/>
</dbReference>